<evidence type="ECO:0000313" key="4">
    <source>
        <dbReference type="Proteomes" id="UP000445582"/>
    </source>
</evidence>
<dbReference type="InterPro" id="IPR011990">
    <property type="entry name" value="TPR-like_helical_dom_sf"/>
</dbReference>
<dbReference type="InterPro" id="IPR027417">
    <property type="entry name" value="P-loop_NTPase"/>
</dbReference>
<dbReference type="Gene3D" id="1.25.40.10">
    <property type="entry name" value="Tetratricopeptide repeat domain"/>
    <property type="match status" value="1"/>
</dbReference>
<dbReference type="Gene3D" id="3.40.50.300">
    <property type="entry name" value="P-loop containing nucleotide triphosphate hydrolases"/>
    <property type="match status" value="1"/>
</dbReference>
<dbReference type="RefSeq" id="WP_160672491.1">
    <property type="nucleotide sequence ID" value="NZ_WTYN01000001.1"/>
</dbReference>
<dbReference type="PANTHER" id="PTHR12788">
    <property type="entry name" value="PROTEIN-TYROSINE SULFOTRANSFERASE 2"/>
    <property type="match status" value="1"/>
</dbReference>
<proteinExistence type="predicted"/>
<dbReference type="InterPro" id="IPR019734">
    <property type="entry name" value="TPR_rpt"/>
</dbReference>
<protein>
    <submittedName>
        <fullName evidence="3">Tetratricopeptide repeat protein</fullName>
    </submittedName>
</protein>
<feature type="repeat" description="TPR" evidence="2">
    <location>
        <begin position="178"/>
        <end position="211"/>
    </location>
</feature>
<evidence type="ECO:0000256" key="2">
    <source>
        <dbReference type="PROSITE-ProRule" id="PRU00339"/>
    </source>
</evidence>
<sequence>MNIEAVKRAVAGFREARQRGDRLPLIDSARVLISERAPIGDQWPNLWSELVTWGEMDLAISAIEEWGRQGGPRDQVAYEKAVILAQVGRTNEAAVLMRQVPDNVPDPLANAHFRGALCSNLDQPDRAEKHFRDAIAIQPRFGRVWVALADLGRLTGDDAAQILRDYTQPFVGEDLDLAAAHSALGSYYHSLKDFERAFEHYRKSHEVSAQSYHYDPAENRESARISASWNRASIAQHSVISDERPRQPIFVAGLPRSGTTLVSQILSAHSAVDGGAELGLSRQLEATVGGFAPHDFERFVAGGGTPESLRDIYLRLAAERIPGSGKFVDKSLNHGRALGPLSALFPDSPVVWMRRDPLDNAWSIYRTWLPRNVISGWAPADIVDHMSVEDELFDHWSKVLGDRMLAVSYADLVADPDRWIDRITRHCGLEPEEAQLRFHEQGGSVLTASAQQVRRPINRAGIGVAEPYREMLGEFTDALARQGREA</sequence>
<dbReference type="SUPFAM" id="SSF48452">
    <property type="entry name" value="TPR-like"/>
    <property type="match status" value="1"/>
</dbReference>
<keyword evidence="2" id="KW-0802">TPR repeat</keyword>
<dbReference type="SUPFAM" id="SSF52540">
    <property type="entry name" value="P-loop containing nucleoside triphosphate hydrolases"/>
    <property type="match status" value="1"/>
</dbReference>
<dbReference type="EMBL" id="WTYN01000001">
    <property type="protein sequence ID" value="MXO62443.1"/>
    <property type="molecule type" value="Genomic_DNA"/>
</dbReference>
<dbReference type="PROSITE" id="PS50005">
    <property type="entry name" value="TPR"/>
    <property type="match status" value="1"/>
</dbReference>
<accession>A0A844YFL1</accession>
<dbReference type="AlphaFoldDB" id="A0A844YFL1"/>
<dbReference type="Proteomes" id="UP000445582">
    <property type="component" value="Unassembled WGS sequence"/>
</dbReference>
<reference evidence="3 4" key="1">
    <citation type="submission" date="2019-12" db="EMBL/GenBank/DDBJ databases">
        <title>Genomic-based taxomic classification of the family Erythrobacteraceae.</title>
        <authorList>
            <person name="Xu L."/>
        </authorList>
    </citation>
    <scope>NUCLEOTIDE SEQUENCE [LARGE SCALE GENOMIC DNA]</scope>
    <source>
        <strain evidence="3 4">MCCC 1A09965</strain>
    </source>
</reference>
<dbReference type="InterPro" id="IPR026634">
    <property type="entry name" value="TPST-like"/>
</dbReference>
<dbReference type="Pfam" id="PF13469">
    <property type="entry name" value="Sulfotransfer_3"/>
    <property type="match status" value="1"/>
</dbReference>
<dbReference type="GO" id="GO:0008476">
    <property type="term" value="F:protein-tyrosine sulfotransferase activity"/>
    <property type="evidence" value="ECO:0007669"/>
    <property type="project" value="InterPro"/>
</dbReference>
<evidence type="ECO:0000256" key="1">
    <source>
        <dbReference type="ARBA" id="ARBA00022679"/>
    </source>
</evidence>
<keyword evidence="4" id="KW-1185">Reference proteome</keyword>
<name>A0A844YFL1_9SPHN</name>
<dbReference type="SMART" id="SM00028">
    <property type="entry name" value="TPR"/>
    <property type="match status" value="2"/>
</dbReference>
<evidence type="ECO:0000313" key="3">
    <source>
        <dbReference type="EMBL" id="MXO62443.1"/>
    </source>
</evidence>
<gene>
    <name evidence="3" type="ORF">GRI48_05385</name>
</gene>
<dbReference type="OrthoDB" id="9800698at2"/>
<dbReference type="PANTHER" id="PTHR12788:SF10">
    <property type="entry name" value="PROTEIN-TYROSINE SULFOTRANSFERASE"/>
    <property type="match status" value="1"/>
</dbReference>
<organism evidence="3 4">
    <name type="scientific">Qipengyuania oceanensis</name>
    <dbReference type="NCBI Taxonomy" id="1463597"/>
    <lineage>
        <taxon>Bacteria</taxon>
        <taxon>Pseudomonadati</taxon>
        <taxon>Pseudomonadota</taxon>
        <taxon>Alphaproteobacteria</taxon>
        <taxon>Sphingomonadales</taxon>
        <taxon>Erythrobacteraceae</taxon>
        <taxon>Qipengyuania</taxon>
    </lineage>
</organism>
<keyword evidence="1" id="KW-0808">Transferase</keyword>
<comment type="caution">
    <text evidence="3">The sequence shown here is derived from an EMBL/GenBank/DDBJ whole genome shotgun (WGS) entry which is preliminary data.</text>
</comment>
<dbReference type="Pfam" id="PF13181">
    <property type="entry name" value="TPR_8"/>
    <property type="match status" value="1"/>
</dbReference>